<feature type="domain" description="DinB-like" evidence="1">
    <location>
        <begin position="26"/>
        <end position="179"/>
    </location>
</feature>
<evidence type="ECO:0000313" key="2">
    <source>
        <dbReference type="EMBL" id="AXC13862.1"/>
    </source>
</evidence>
<keyword evidence="3" id="KW-1185">Reference proteome</keyword>
<dbReference type="EMBL" id="CP030840">
    <property type="protein sequence ID" value="AXC13862.1"/>
    <property type="molecule type" value="Genomic_DNA"/>
</dbReference>
<evidence type="ECO:0000259" key="1">
    <source>
        <dbReference type="Pfam" id="PF12867"/>
    </source>
</evidence>
<dbReference type="Gene3D" id="1.20.120.450">
    <property type="entry name" value="dinb family like domain"/>
    <property type="match status" value="1"/>
</dbReference>
<proteinExistence type="predicted"/>
<dbReference type="InterPro" id="IPR034660">
    <property type="entry name" value="DinB/YfiT-like"/>
</dbReference>
<dbReference type="KEGG" id="abas:ACPOL_4590"/>
<evidence type="ECO:0000313" key="3">
    <source>
        <dbReference type="Proteomes" id="UP000253606"/>
    </source>
</evidence>
<gene>
    <name evidence="2" type="ORF">ACPOL_4590</name>
</gene>
<dbReference type="AlphaFoldDB" id="A0A2Z5G3Z8"/>
<dbReference type="InterPro" id="IPR024775">
    <property type="entry name" value="DinB-like"/>
</dbReference>
<dbReference type="Proteomes" id="UP000253606">
    <property type="component" value="Chromosome"/>
</dbReference>
<dbReference type="Pfam" id="PF12867">
    <property type="entry name" value="DinB_2"/>
    <property type="match status" value="1"/>
</dbReference>
<protein>
    <recommendedName>
        <fullName evidence="1">DinB-like domain-containing protein</fullName>
    </recommendedName>
</protein>
<reference evidence="2 3" key="1">
    <citation type="journal article" date="2018" name="Front. Microbiol.">
        <title>Hydrolytic Capabilities as a Key to Environmental Success: Chitinolytic and Cellulolytic Acidobacteria From Acidic Sub-arctic Soils and Boreal Peatlands.</title>
        <authorList>
            <person name="Belova S.E."/>
            <person name="Ravin N.V."/>
            <person name="Pankratov T.A."/>
            <person name="Rakitin A.L."/>
            <person name="Ivanova A.A."/>
            <person name="Beletsky A.V."/>
            <person name="Mardanov A.V."/>
            <person name="Sinninghe Damste J.S."/>
            <person name="Dedysh S.N."/>
        </authorList>
    </citation>
    <scope>NUCLEOTIDE SEQUENCE [LARGE SCALE GENOMIC DNA]</scope>
    <source>
        <strain evidence="2 3">SBC82</strain>
    </source>
</reference>
<name>A0A2Z5G3Z8_9BACT</name>
<dbReference type="RefSeq" id="WP_114208763.1">
    <property type="nucleotide sequence ID" value="NZ_CP030840.1"/>
</dbReference>
<sequence>MNTCSTVQGPWYATPDEIAELSENLKRAHLSLLSALEGFPSADWERVGTDGGWSAGQIVEHIFLAQRVLCEQVHSHLHDQVRPGLPAMMEQQRTRLFRYLPDGGKAEAGKRSTAFEGLTQGGVAGEISAAEEQFSDLLGTAAASPIKAIGWNSPFFGELSALLWLHYPALHTTRHVAQLSRLRASLEDR</sequence>
<dbReference type="SUPFAM" id="SSF109854">
    <property type="entry name" value="DinB/YfiT-like putative metalloenzymes"/>
    <property type="match status" value="1"/>
</dbReference>
<organism evidence="2 3">
    <name type="scientific">Acidisarcina polymorpha</name>
    <dbReference type="NCBI Taxonomy" id="2211140"/>
    <lineage>
        <taxon>Bacteria</taxon>
        <taxon>Pseudomonadati</taxon>
        <taxon>Acidobacteriota</taxon>
        <taxon>Terriglobia</taxon>
        <taxon>Terriglobales</taxon>
        <taxon>Acidobacteriaceae</taxon>
        <taxon>Acidisarcina</taxon>
    </lineage>
</organism>
<accession>A0A2Z5G3Z8</accession>
<dbReference type="OrthoDB" id="69531at2"/>